<evidence type="ECO:0000259" key="7">
    <source>
        <dbReference type="PROSITE" id="PS50011"/>
    </source>
</evidence>
<feature type="region of interest" description="Disordered" evidence="6">
    <location>
        <begin position="181"/>
        <end position="211"/>
    </location>
</feature>
<keyword evidence="2" id="KW-0808">Transferase</keyword>
<keyword evidence="3" id="KW-0547">Nucleotide-binding</keyword>
<dbReference type="GO" id="GO:0004674">
    <property type="term" value="F:protein serine/threonine kinase activity"/>
    <property type="evidence" value="ECO:0007669"/>
    <property type="project" value="UniProtKB-KW"/>
</dbReference>
<keyword evidence="1" id="KW-0723">Serine/threonine-protein kinase</keyword>
<dbReference type="SUPFAM" id="SSF56112">
    <property type="entry name" value="Protein kinase-like (PK-like)"/>
    <property type="match status" value="1"/>
</dbReference>
<evidence type="ECO:0000313" key="9">
    <source>
        <dbReference type="Proteomes" id="UP000799750"/>
    </source>
</evidence>
<evidence type="ECO:0000256" key="3">
    <source>
        <dbReference type="ARBA" id="ARBA00022741"/>
    </source>
</evidence>
<evidence type="ECO:0000256" key="6">
    <source>
        <dbReference type="SAM" id="MobiDB-lite"/>
    </source>
</evidence>
<reference evidence="8" key="1">
    <citation type="journal article" date="2020" name="Stud. Mycol.">
        <title>101 Dothideomycetes genomes: a test case for predicting lifestyles and emergence of pathogens.</title>
        <authorList>
            <person name="Haridas S."/>
            <person name="Albert R."/>
            <person name="Binder M."/>
            <person name="Bloem J."/>
            <person name="Labutti K."/>
            <person name="Salamov A."/>
            <person name="Andreopoulos B."/>
            <person name="Baker S."/>
            <person name="Barry K."/>
            <person name="Bills G."/>
            <person name="Bluhm B."/>
            <person name="Cannon C."/>
            <person name="Castanera R."/>
            <person name="Culley D."/>
            <person name="Daum C."/>
            <person name="Ezra D."/>
            <person name="Gonzalez J."/>
            <person name="Henrissat B."/>
            <person name="Kuo A."/>
            <person name="Liang C."/>
            <person name="Lipzen A."/>
            <person name="Lutzoni F."/>
            <person name="Magnuson J."/>
            <person name="Mondo S."/>
            <person name="Nolan M."/>
            <person name="Ohm R."/>
            <person name="Pangilinan J."/>
            <person name="Park H.-J."/>
            <person name="Ramirez L."/>
            <person name="Alfaro M."/>
            <person name="Sun H."/>
            <person name="Tritt A."/>
            <person name="Yoshinaga Y."/>
            <person name="Zwiers L.-H."/>
            <person name="Turgeon B."/>
            <person name="Goodwin S."/>
            <person name="Spatafora J."/>
            <person name="Crous P."/>
            <person name="Grigoriev I."/>
        </authorList>
    </citation>
    <scope>NUCLEOTIDE SEQUENCE</scope>
    <source>
        <strain evidence="8">CBS 269.34</strain>
    </source>
</reference>
<evidence type="ECO:0000256" key="4">
    <source>
        <dbReference type="ARBA" id="ARBA00022777"/>
    </source>
</evidence>
<dbReference type="Gene3D" id="1.10.510.10">
    <property type="entry name" value="Transferase(Phosphotransferase) domain 1"/>
    <property type="match status" value="1"/>
</dbReference>
<dbReference type="AlphaFoldDB" id="A0A6A6R0N5"/>
<organism evidence="8 9">
    <name type="scientific">Lophium mytilinum</name>
    <dbReference type="NCBI Taxonomy" id="390894"/>
    <lineage>
        <taxon>Eukaryota</taxon>
        <taxon>Fungi</taxon>
        <taxon>Dikarya</taxon>
        <taxon>Ascomycota</taxon>
        <taxon>Pezizomycotina</taxon>
        <taxon>Dothideomycetes</taxon>
        <taxon>Pleosporomycetidae</taxon>
        <taxon>Mytilinidiales</taxon>
        <taxon>Mytilinidiaceae</taxon>
        <taxon>Lophium</taxon>
    </lineage>
</organism>
<dbReference type="GO" id="GO:0005634">
    <property type="term" value="C:nucleus"/>
    <property type="evidence" value="ECO:0007669"/>
    <property type="project" value="TreeGrafter"/>
</dbReference>
<keyword evidence="4 8" id="KW-0418">Kinase</keyword>
<dbReference type="InterPro" id="IPR000719">
    <property type="entry name" value="Prot_kinase_dom"/>
</dbReference>
<dbReference type="SMART" id="SM00220">
    <property type="entry name" value="S_TKc"/>
    <property type="match status" value="1"/>
</dbReference>
<evidence type="ECO:0000256" key="1">
    <source>
        <dbReference type="ARBA" id="ARBA00022527"/>
    </source>
</evidence>
<accession>A0A6A6R0N5</accession>
<dbReference type="PROSITE" id="PS00108">
    <property type="entry name" value="PROTEIN_KINASE_ST"/>
    <property type="match status" value="1"/>
</dbReference>
<name>A0A6A6R0N5_9PEZI</name>
<protein>
    <submittedName>
        <fullName evidence="8">Kinase-like protein</fullName>
    </submittedName>
</protein>
<feature type="domain" description="Protein kinase" evidence="7">
    <location>
        <begin position="1"/>
        <end position="190"/>
    </location>
</feature>
<dbReference type="Pfam" id="PF00069">
    <property type="entry name" value="Pkinase"/>
    <property type="match status" value="1"/>
</dbReference>
<sequence>MEYFPDGDLQSHLSSPLPEKEVQQITFQILEGLSFMHDNGFAHRDLKPSNILVKSKGPDWWVKVGDFGISKRAEEGLTALRTFNGTPGFLAPELLVQNGLLDSNELEFGDEYTTAVDIWALGEIVFRALTGQAPFTRSLGAYIRGTSAFPAEMMLSHDISGEGCDFVKSLMAPLPKDRPTAAIAQERPWLESLRPSSPRSSTEFERSEPLPNSSIFAVASEKQAPNEPNSTWLNEASACWSTIDRAAPDSMLSGMAIGIKDPQTARPRPENSDEFTTASHDRTLVVMEHSGEYINTDNNLISKPWPPCTTPTWISSSSISQSASASDPARPGKEHTYGSYSFNNLKPRERPHSACVDTDNSQAVEQSVEDLGNPRRSRRQPTGFAAPQRLAESYEPYRYPPVSPRNPFSAPTNASKEQ</sequence>
<dbReference type="PANTHER" id="PTHR24345">
    <property type="entry name" value="SERINE/THREONINE-PROTEIN KINASE PLK"/>
    <property type="match status" value="1"/>
</dbReference>
<proteinExistence type="predicted"/>
<dbReference type="PANTHER" id="PTHR24345:SF0">
    <property type="entry name" value="CELL CYCLE SERINE_THREONINE-PROTEIN KINASE CDC5_MSD2"/>
    <property type="match status" value="1"/>
</dbReference>
<evidence type="ECO:0000256" key="5">
    <source>
        <dbReference type="ARBA" id="ARBA00022840"/>
    </source>
</evidence>
<dbReference type="EMBL" id="MU004185">
    <property type="protein sequence ID" value="KAF2498275.1"/>
    <property type="molecule type" value="Genomic_DNA"/>
</dbReference>
<dbReference type="Proteomes" id="UP000799750">
    <property type="component" value="Unassembled WGS sequence"/>
</dbReference>
<dbReference type="GO" id="GO:0005524">
    <property type="term" value="F:ATP binding"/>
    <property type="evidence" value="ECO:0007669"/>
    <property type="project" value="UniProtKB-KW"/>
</dbReference>
<dbReference type="InterPro" id="IPR011009">
    <property type="entry name" value="Kinase-like_dom_sf"/>
</dbReference>
<feature type="region of interest" description="Disordered" evidence="6">
    <location>
        <begin position="315"/>
        <end position="418"/>
    </location>
</feature>
<dbReference type="InterPro" id="IPR008271">
    <property type="entry name" value="Ser/Thr_kinase_AS"/>
</dbReference>
<feature type="compositionally biased region" description="Low complexity" evidence="6">
    <location>
        <begin position="190"/>
        <end position="201"/>
    </location>
</feature>
<feature type="compositionally biased region" description="Low complexity" evidence="6">
    <location>
        <begin position="315"/>
        <end position="326"/>
    </location>
</feature>
<evidence type="ECO:0000313" key="8">
    <source>
        <dbReference type="EMBL" id="KAF2498275.1"/>
    </source>
</evidence>
<keyword evidence="9" id="KW-1185">Reference proteome</keyword>
<dbReference type="PROSITE" id="PS50011">
    <property type="entry name" value="PROTEIN_KINASE_DOM"/>
    <property type="match status" value="1"/>
</dbReference>
<gene>
    <name evidence="8" type="ORF">BU16DRAFT_288592</name>
</gene>
<dbReference type="OrthoDB" id="10252171at2759"/>
<feature type="compositionally biased region" description="Polar residues" evidence="6">
    <location>
        <begin position="409"/>
        <end position="418"/>
    </location>
</feature>
<keyword evidence="5" id="KW-0067">ATP-binding</keyword>
<evidence type="ECO:0000256" key="2">
    <source>
        <dbReference type="ARBA" id="ARBA00022679"/>
    </source>
</evidence>